<proteinExistence type="inferred from homology"/>
<dbReference type="KEGG" id="taqu:KDW03_00430"/>
<dbReference type="GO" id="GO:0004553">
    <property type="term" value="F:hydrolase activity, hydrolyzing O-glycosyl compounds"/>
    <property type="evidence" value="ECO:0007669"/>
    <property type="project" value="InterPro"/>
</dbReference>
<comment type="similarity">
    <text evidence="1">Belongs to the 5'-AMP-activated protein kinase beta subunit family.</text>
</comment>
<accession>A0AAX3BFG1</accession>
<dbReference type="CDD" id="cd02859">
    <property type="entry name" value="E_set_AMPKbeta_like_N"/>
    <property type="match status" value="1"/>
</dbReference>
<dbReference type="InterPro" id="IPR050827">
    <property type="entry name" value="CRP1_MDG1_kinase"/>
</dbReference>
<keyword evidence="4" id="KW-1185">Reference proteome</keyword>
<dbReference type="PANTHER" id="PTHR10343:SF84">
    <property type="entry name" value="5'-AMP-ACTIVATED PROTEIN KINASE SUBUNIT BETA-1"/>
    <property type="match status" value="1"/>
</dbReference>
<reference evidence="3" key="1">
    <citation type="submission" date="2021-04" db="EMBL/GenBank/DDBJ databases">
        <authorList>
            <person name="Postec A."/>
        </authorList>
    </citation>
    <scope>NUCLEOTIDE SEQUENCE</scope>
    <source>
        <strain evidence="3">F1F22</strain>
    </source>
</reference>
<evidence type="ECO:0000313" key="4">
    <source>
        <dbReference type="Proteomes" id="UP001056539"/>
    </source>
</evidence>
<protein>
    <submittedName>
        <fullName evidence="3">Glycogen-binding domain-containing protein</fullName>
    </submittedName>
</protein>
<dbReference type="PANTHER" id="PTHR10343">
    <property type="entry name" value="5'-AMP-ACTIVATED PROTEIN KINASE , BETA SUBUNIT"/>
    <property type="match status" value="1"/>
</dbReference>
<feature type="domain" description="Glycoside hydrolase family 13 N-terminal" evidence="2">
    <location>
        <begin position="40"/>
        <end position="100"/>
    </location>
</feature>
<evidence type="ECO:0000256" key="1">
    <source>
        <dbReference type="ARBA" id="ARBA00010926"/>
    </source>
</evidence>
<dbReference type="GO" id="GO:0005975">
    <property type="term" value="P:carbohydrate metabolic process"/>
    <property type="evidence" value="ECO:0007669"/>
    <property type="project" value="InterPro"/>
</dbReference>
<sequence>MRRWWLVWVCFFLIGCGETTVNLPRAKGVVGRYAPRVVRNEVTFSLYAPEAEMVNIAGTFNGWNPDSTPMVRGEDGVWRVTLPLVYGRQYMYKFIVDGFWIADPDNPSVVPDEYGGLNSIIYVKEK</sequence>
<dbReference type="Pfam" id="PF02922">
    <property type="entry name" value="CBM_48"/>
    <property type="match status" value="1"/>
</dbReference>
<name>A0AAX3BFG1_9SPIR</name>
<reference evidence="3" key="2">
    <citation type="submission" date="2022-06" db="EMBL/GenBank/DDBJ databases">
        <title>Thermospira aquatica gen. nov., sp. nov.</title>
        <authorList>
            <person name="Ben Ali Gam Z."/>
            <person name="Labat M."/>
        </authorList>
    </citation>
    <scope>NUCLEOTIDE SEQUENCE</scope>
    <source>
        <strain evidence="3">F1F22</strain>
    </source>
</reference>
<organism evidence="3 4">
    <name type="scientific">Thermospira aquatica</name>
    <dbReference type="NCBI Taxonomy" id="2828656"/>
    <lineage>
        <taxon>Bacteria</taxon>
        <taxon>Pseudomonadati</taxon>
        <taxon>Spirochaetota</taxon>
        <taxon>Spirochaetia</taxon>
        <taxon>Brevinematales</taxon>
        <taxon>Thermospiraceae</taxon>
        <taxon>Thermospira</taxon>
    </lineage>
</organism>
<dbReference type="SUPFAM" id="SSF81296">
    <property type="entry name" value="E set domains"/>
    <property type="match status" value="1"/>
</dbReference>
<dbReference type="InterPro" id="IPR004193">
    <property type="entry name" value="Glyco_hydro_13_N"/>
</dbReference>
<dbReference type="InterPro" id="IPR014756">
    <property type="entry name" value="Ig_E-set"/>
</dbReference>
<dbReference type="AlphaFoldDB" id="A0AAX3BFG1"/>
<dbReference type="EMBL" id="CP073355">
    <property type="protein sequence ID" value="URA10306.1"/>
    <property type="molecule type" value="Genomic_DNA"/>
</dbReference>
<dbReference type="InterPro" id="IPR013783">
    <property type="entry name" value="Ig-like_fold"/>
</dbReference>
<dbReference type="RefSeq" id="WP_271435437.1">
    <property type="nucleotide sequence ID" value="NZ_CP073355.1"/>
</dbReference>
<evidence type="ECO:0000259" key="2">
    <source>
        <dbReference type="Pfam" id="PF02922"/>
    </source>
</evidence>
<evidence type="ECO:0000313" key="3">
    <source>
        <dbReference type="EMBL" id="URA10306.1"/>
    </source>
</evidence>
<gene>
    <name evidence="3" type="ORF">KDW03_00430</name>
</gene>
<dbReference type="Proteomes" id="UP001056539">
    <property type="component" value="Chromosome"/>
</dbReference>
<dbReference type="Gene3D" id="2.60.40.10">
    <property type="entry name" value="Immunoglobulins"/>
    <property type="match status" value="1"/>
</dbReference>
<dbReference type="PROSITE" id="PS51257">
    <property type="entry name" value="PROKAR_LIPOPROTEIN"/>
    <property type="match status" value="1"/>
</dbReference>